<evidence type="ECO:0000313" key="2">
    <source>
        <dbReference type="Proteomes" id="UP000793456"/>
    </source>
</evidence>
<name>A0ACD3RBB0_LARCR</name>
<reference evidence="1" key="1">
    <citation type="submission" date="2018-11" db="EMBL/GenBank/DDBJ databases">
        <title>The sequence and de novo assembly of Larimichthys crocea genome using PacBio and Hi-C technologies.</title>
        <authorList>
            <person name="Xu P."/>
            <person name="Chen B."/>
            <person name="Zhou Z."/>
            <person name="Ke Q."/>
            <person name="Wu Y."/>
            <person name="Bai H."/>
            <person name="Pu F."/>
        </authorList>
    </citation>
    <scope>NUCLEOTIDE SEQUENCE</scope>
    <source>
        <tissue evidence="1">Muscle</tissue>
    </source>
</reference>
<protein>
    <submittedName>
        <fullName evidence="1">Uncharacterized protein</fullName>
    </submittedName>
</protein>
<proteinExistence type="predicted"/>
<keyword evidence="2" id="KW-1185">Reference proteome</keyword>
<accession>A0ACD3RBB0</accession>
<comment type="caution">
    <text evidence="1">The sequence shown here is derived from an EMBL/GenBank/DDBJ whole genome shotgun (WGS) entry which is preliminary data.</text>
</comment>
<dbReference type="Proteomes" id="UP000793456">
    <property type="component" value="Chromosome VIII"/>
</dbReference>
<evidence type="ECO:0000313" key="1">
    <source>
        <dbReference type="EMBL" id="TMS16836.1"/>
    </source>
</evidence>
<sequence length="120" mass="13718">MVRARRLQLREQSCQRKLNHPKLASELKTCPFNARHLVPKSELTHHTATCEDRISLDADDGGSTNGHWKSQIPVSTWVNTNTTEDWDEGITNNHHFMPSQLPLAYLVCGIDRLVIQCLWS</sequence>
<organism evidence="1 2">
    <name type="scientific">Larimichthys crocea</name>
    <name type="common">Large yellow croaker</name>
    <name type="synonym">Pseudosciaena crocea</name>
    <dbReference type="NCBI Taxonomy" id="215358"/>
    <lineage>
        <taxon>Eukaryota</taxon>
        <taxon>Metazoa</taxon>
        <taxon>Chordata</taxon>
        <taxon>Craniata</taxon>
        <taxon>Vertebrata</taxon>
        <taxon>Euteleostomi</taxon>
        <taxon>Actinopterygii</taxon>
        <taxon>Neopterygii</taxon>
        <taxon>Teleostei</taxon>
        <taxon>Neoteleostei</taxon>
        <taxon>Acanthomorphata</taxon>
        <taxon>Eupercaria</taxon>
        <taxon>Sciaenidae</taxon>
        <taxon>Larimichthys</taxon>
    </lineage>
</organism>
<gene>
    <name evidence="1" type="ORF">E3U43_014129</name>
</gene>
<dbReference type="EMBL" id="CM011681">
    <property type="protein sequence ID" value="TMS16836.1"/>
    <property type="molecule type" value="Genomic_DNA"/>
</dbReference>